<feature type="non-terminal residue" evidence="2">
    <location>
        <position position="1"/>
    </location>
</feature>
<evidence type="ECO:0000313" key="3">
    <source>
        <dbReference type="Proteomes" id="UP000193920"/>
    </source>
</evidence>
<evidence type="ECO:0000256" key="1">
    <source>
        <dbReference type="SAM" id="Phobius"/>
    </source>
</evidence>
<feature type="transmembrane region" description="Helical" evidence="1">
    <location>
        <begin position="41"/>
        <end position="67"/>
    </location>
</feature>
<keyword evidence="3" id="KW-1185">Reference proteome</keyword>
<dbReference type="AlphaFoldDB" id="A0A1Y2FME2"/>
<name>A0A1Y2FME2_9FUNG</name>
<keyword evidence="1" id="KW-0472">Membrane</keyword>
<reference evidence="2 3" key="1">
    <citation type="submission" date="2016-08" db="EMBL/GenBank/DDBJ databases">
        <title>A Parts List for Fungal Cellulosomes Revealed by Comparative Genomics.</title>
        <authorList>
            <consortium name="DOE Joint Genome Institute"/>
            <person name="Haitjema C.H."/>
            <person name="Gilmore S.P."/>
            <person name="Henske J.K."/>
            <person name="Solomon K.V."/>
            <person name="De Groot R."/>
            <person name="Kuo A."/>
            <person name="Mondo S.J."/>
            <person name="Salamov A.A."/>
            <person name="Labutti K."/>
            <person name="Zhao Z."/>
            <person name="Chiniquy J."/>
            <person name="Barry K."/>
            <person name="Brewer H.M."/>
            <person name="Purvine S.O."/>
            <person name="Wright A.T."/>
            <person name="Boxma B."/>
            <person name="Van Alen T."/>
            <person name="Hackstein J.H."/>
            <person name="Baker S.E."/>
            <person name="Grigoriev I.V."/>
            <person name="O'Malley M.A."/>
        </authorList>
    </citation>
    <scope>NUCLEOTIDE SEQUENCE [LARGE SCALE GENOMIC DNA]</scope>
    <source>
        <strain evidence="2 3">G1</strain>
    </source>
</reference>
<keyword evidence="1" id="KW-0812">Transmembrane</keyword>
<protein>
    <submittedName>
        <fullName evidence="2">Uncharacterized protein</fullName>
    </submittedName>
</protein>
<comment type="caution">
    <text evidence="2">The sequence shown here is derived from an EMBL/GenBank/DDBJ whole genome shotgun (WGS) entry which is preliminary data.</text>
</comment>
<gene>
    <name evidence="2" type="ORF">LY90DRAFT_196739</name>
</gene>
<keyword evidence="1" id="KW-1133">Transmembrane helix</keyword>
<sequence>IYVYLFIYLFTYLFTSLLFIYLFIIYLFIYYLFIYYKFIHLLFIYLLFIYYLFINVRKALIIILLIVESCSVMESSQDMFLDFISTEAATNLGEIKKNIAASAQCKDSLFKELSNAFIKNFGKCFDGEVASISGSSIYSNTLFTAARVIGLAYLKQGEVTGSVQSLIVALAFFQSVPKEMPSIGGTDYCDVDFVEIAKKDKEDIERREVVFQQFRDSNPSRFFK</sequence>
<dbReference type="Proteomes" id="UP000193920">
    <property type="component" value="Unassembled WGS sequence"/>
</dbReference>
<organism evidence="2 3">
    <name type="scientific">Neocallimastix californiae</name>
    <dbReference type="NCBI Taxonomy" id="1754190"/>
    <lineage>
        <taxon>Eukaryota</taxon>
        <taxon>Fungi</taxon>
        <taxon>Fungi incertae sedis</taxon>
        <taxon>Chytridiomycota</taxon>
        <taxon>Chytridiomycota incertae sedis</taxon>
        <taxon>Neocallimastigomycetes</taxon>
        <taxon>Neocallimastigales</taxon>
        <taxon>Neocallimastigaceae</taxon>
        <taxon>Neocallimastix</taxon>
    </lineage>
</organism>
<dbReference type="EMBL" id="MCOG01000004">
    <property type="protein sequence ID" value="ORY85151.1"/>
    <property type="molecule type" value="Genomic_DNA"/>
</dbReference>
<evidence type="ECO:0000313" key="2">
    <source>
        <dbReference type="EMBL" id="ORY85151.1"/>
    </source>
</evidence>
<feature type="transmembrane region" description="Helical" evidence="1">
    <location>
        <begin position="6"/>
        <end position="34"/>
    </location>
</feature>
<accession>A0A1Y2FME2</accession>
<proteinExistence type="predicted"/>